<sequence>MSILLHKLNHFMYKLVIALSFDEQAGNPLKSEEQRLKMIEDSKEPNLQTFDTPKLLEASLMSILVHKLNHFIHKLVIALSFDEQAGNPLKSEEQRLKTIEDSSIS</sequence>
<comment type="caution">
    <text evidence="1">The sequence shown here is derived from an EMBL/GenBank/DDBJ whole genome shotgun (WGS) entry which is preliminary data.</text>
</comment>
<protein>
    <submittedName>
        <fullName evidence="1">Uncharacterized protein</fullName>
    </submittedName>
</protein>
<dbReference type="EMBL" id="WIXP02000012">
    <property type="protein sequence ID" value="KAF6202395.1"/>
    <property type="molecule type" value="Genomic_DNA"/>
</dbReference>
<proteinExistence type="predicted"/>
<evidence type="ECO:0000313" key="1">
    <source>
        <dbReference type="EMBL" id="KAF6202395.1"/>
    </source>
</evidence>
<organism evidence="1 2">
    <name type="scientific">Apolygus lucorum</name>
    <name type="common">Small green plant bug</name>
    <name type="synonym">Lygocoris lucorum</name>
    <dbReference type="NCBI Taxonomy" id="248454"/>
    <lineage>
        <taxon>Eukaryota</taxon>
        <taxon>Metazoa</taxon>
        <taxon>Ecdysozoa</taxon>
        <taxon>Arthropoda</taxon>
        <taxon>Hexapoda</taxon>
        <taxon>Insecta</taxon>
        <taxon>Pterygota</taxon>
        <taxon>Neoptera</taxon>
        <taxon>Paraneoptera</taxon>
        <taxon>Hemiptera</taxon>
        <taxon>Heteroptera</taxon>
        <taxon>Panheteroptera</taxon>
        <taxon>Cimicomorpha</taxon>
        <taxon>Miridae</taxon>
        <taxon>Mirini</taxon>
        <taxon>Apolygus</taxon>
    </lineage>
</organism>
<reference evidence="1" key="1">
    <citation type="journal article" date="2021" name="Mol. Ecol. Resour.">
        <title>Apolygus lucorum genome provides insights into omnivorousness and mesophyll feeding.</title>
        <authorList>
            <person name="Liu Y."/>
            <person name="Liu H."/>
            <person name="Wang H."/>
            <person name="Huang T."/>
            <person name="Liu B."/>
            <person name="Yang B."/>
            <person name="Yin L."/>
            <person name="Li B."/>
            <person name="Zhang Y."/>
            <person name="Zhang S."/>
            <person name="Jiang F."/>
            <person name="Zhang X."/>
            <person name="Ren Y."/>
            <person name="Wang B."/>
            <person name="Wang S."/>
            <person name="Lu Y."/>
            <person name="Wu K."/>
            <person name="Fan W."/>
            <person name="Wang G."/>
        </authorList>
    </citation>
    <scope>NUCLEOTIDE SEQUENCE</scope>
    <source>
        <strain evidence="1">12Hb</strain>
    </source>
</reference>
<evidence type="ECO:0000313" key="2">
    <source>
        <dbReference type="Proteomes" id="UP000466442"/>
    </source>
</evidence>
<accession>A0A8S9X475</accession>
<dbReference type="Proteomes" id="UP000466442">
    <property type="component" value="Linkage Group LG12"/>
</dbReference>
<dbReference type="AlphaFoldDB" id="A0A8S9X475"/>
<gene>
    <name evidence="1" type="ORF">GE061_004794</name>
</gene>
<keyword evidence="2" id="KW-1185">Reference proteome</keyword>
<name>A0A8S9X475_APOLU</name>